<dbReference type="AlphaFoldDB" id="A0A0S4IUF1"/>
<gene>
    <name evidence="2" type="ORF">BSAL_67465</name>
</gene>
<sequence length="552" mass="59664">MRLLPPEGVRGVDKVKIPRISYEDALVKMQSGHTTVRPQSSSDPSVKFVPLPFPLTYTSGSRRNLISSIKTCEQNVATERNFQRRSAAFPAANSSSLMTDQRSPSASPLSSSQEQRMSAFDSHIPSNLYGDGNSPAANPWSIPPLPTAPITATRFAPPPPSTKMELTASPTLLRQTSNRPTVTRGTVSFSGKSLQPPVEYHGFIGNEGLTILDTPTGTQKIMRVALEAIHGKICDAVSGTLHRIDVEGCADPFTAGETYQGVSSGLVDRLQISVKRFFSDEWFSTGSIETIQPNGGNNDSMVHHRACLLTGTVHDSSSGCAALGLRCLFATDDAMIGMLFRDGVSSHIAYVADFLDCQPLSTVLSSIEERFPQAVVACAIVHIMKLVVRALQKLAVRRVTHGHLDNIHLWVVGFVASGTDTDIVLFPIGWDDAVDFRVFANSEVGNTIPLERPASRAVSANDNEEDEVAELPAFLHVGYDMCLAVPAIAQHIRLQAYINERGASALHDLSQWAGAGGHSPPEYSLKTSEVLGMLVPTIGDPRAFIPWQKLVS</sequence>
<keyword evidence="3" id="KW-1185">Reference proteome</keyword>
<dbReference type="VEuPathDB" id="TriTrypDB:BSAL_67465"/>
<reference evidence="3" key="1">
    <citation type="submission" date="2015-09" db="EMBL/GenBank/DDBJ databases">
        <authorList>
            <consortium name="Pathogen Informatics"/>
        </authorList>
    </citation>
    <scope>NUCLEOTIDE SEQUENCE [LARGE SCALE GENOMIC DNA]</scope>
    <source>
        <strain evidence="3">Lake Konstanz</strain>
    </source>
</reference>
<proteinExistence type="predicted"/>
<feature type="compositionally biased region" description="Polar residues" evidence="1">
    <location>
        <begin position="92"/>
        <end position="102"/>
    </location>
</feature>
<feature type="region of interest" description="Disordered" evidence="1">
    <location>
        <begin position="83"/>
        <end position="163"/>
    </location>
</feature>
<name>A0A0S4IUF1_BODSA</name>
<evidence type="ECO:0000313" key="2">
    <source>
        <dbReference type="EMBL" id="CUF93461.1"/>
    </source>
</evidence>
<protein>
    <submittedName>
        <fullName evidence="2">Uncharacterized protein</fullName>
    </submittedName>
</protein>
<accession>A0A0S4IUF1</accession>
<evidence type="ECO:0000256" key="1">
    <source>
        <dbReference type="SAM" id="MobiDB-lite"/>
    </source>
</evidence>
<organism evidence="2 3">
    <name type="scientific">Bodo saltans</name>
    <name type="common">Flagellated protozoan</name>
    <dbReference type="NCBI Taxonomy" id="75058"/>
    <lineage>
        <taxon>Eukaryota</taxon>
        <taxon>Discoba</taxon>
        <taxon>Euglenozoa</taxon>
        <taxon>Kinetoplastea</taxon>
        <taxon>Metakinetoplastina</taxon>
        <taxon>Eubodonida</taxon>
        <taxon>Bodonidae</taxon>
        <taxon>Bodo</taxon>
    </lineage>
</organism>
<dbReference type="Proteomes" id="UP000051952">
    <property type="component" value="Unassembled WGS sequence"/>
</dbReference>
<evidence type="ECO:0000313" key="3">
    <source>
        <dbReference type="Proteomes" id="UP000051952"/>
    </source>
</evidence>
<dbReference type="EMBL" id="CYKH01000452">
    <property type="protein sequence ID" value="CUF93461.1"/>
    <property type="molecule type" value="Genomic_DNA"/>
</dbReference>
<feature type="compositionally biased region" description="Low complexity" evidence="1">
    <location>
        <begin position="103"/>
        <end position="112"/>
    </location>
</feature>